<dbReference type="AlphaFoldDB" id="G0SHJ1"/>
<dbReference type="InterPro" id="IPR028115">
    <property type="entry name" value="DUF4484"/>
</dbReference>
<dbReference type="EMBL" id="GL988047">
    <property type="protein sequence ID" value="EGS17680.1"/>
    <property type="molecule type" value="Genomic_DNA"/>
</dbReference>
<dbReference type="OrthoDB" id="2152680at2759"/>
<keyword evidence="4" id="KW-1185">Reference proteome</keyword>
<dbReference type="Pfam" id="PF14831">
    <property type="entry name" value="DUF4484"/>
    <property type="match status" value="1"/>
</dbReference>
<protein>
    <recommendedName>
        <fullName evidence="2">DUF4484 domain-containing protein</fullName>
    </recommendedName>
</protein>
<accession>G0SHJ1</accession>
<dbReference type="PANTHER" id="PTHR28153">
    <property type="entry name" value="PROTEIN, PUTATIVE-RELATED"/>
    <property type="match status" value="1"/>
</dbReference>
<dbReference type="InterPro" id="IPR053056">
    <property type="entry name" value="Lipid_Metab_Assoc_Protein"/>
</dbReference>
<feature type="region of interest" description="Disordered" evidence="1">
    <location>
        <begin position="159"/>
        <end position="197"/>
    </location>
</feature>
<sequence>MAASRGGQPSLSVHLPQPSSSSSIPDVPPISALFLIDFDVKAGYTIVWKQAVPGLALDGAVEYKSLPSGLHSVSNDLIYFVHEGTHAGLSAFINKPTDEEESRHARMIAVGVLVPLSFGRLGRAWRHAENLKEMAEKLATDKTQTQILQEYWEKHCVRESSASEAPKDTPLESPLLTVPGPSRSTPGRGHSRNRSASDGAALIPAEQRLSPYHPALSLTKLLDTFGPLIFPIHRAALLRKRILISCHAPVHEICNFVYDISVIANIPVPVCDIIDPSAPVERLRPLFTIGIHDIGTLIEQRAPLKRGSQGDNQDDTAQVDSSQGWIACTTDSILAMKEGLWDMLITMPPPHTVNARQRIWPQVECPKGVPVKATQRDLRRFQSLTKGLARIEAAMRQSGEAAPETPGILPSRTSVETARPYEFLPPGVEEMDKIVEPITWAAIAYNGFLWWASAGERRRAGELEEQHQDAALLADLGGPMRPRPRSRPSSSGPDNQGQTQMADSLASLTQTSVHTDDDSAAQAQAHLELAVVAYFHRLTTTFISVLADIIDSTDDDDLMGLDPDDLDVLEPAALAATGTSDDQTGEEERRLLGSGNSRGWVRVDGDALSAMGLDVWSKADAAFVKELTTRYFSRRAHVQNRGFEICGVRVC</sequence>
<dbReference type="GeneID" id="18261058"/>
<feature type="region of interest" description="Disordered" evidence="1">
    <location>
        <begin position="473"/>
        <end position="501"/>
    </location>
</feature>
<dbReference type="GO" id="GO:0005811">
    <property type="term" value="C:lipid droplet"/>
    <property type="evidence" value="ECO:0007669"/>
    <property type="project" value="TreeGrafter"/>
</dbReference>
<dbReference type="STRING" id="759272.G0SHJ1"/>
<dbReference type="RefSeq" id="XP_006697298.1">
    <property type="nucleotide sequence ID" value="XM_006697235.1"/>
</dbReference>
<dbReference type="KEGG" id="cthr:CTHT_0070200"/>
<feature type="domain" description="DUF4484" evidence="2">
    <location>
        <begin position="435"/>
        <end position="651"/>
    </location>
</feature>
<feature type="region of interest" description="Disordered" evidence="1">
    <location>
        <begin position="1"/>
        <end position="24"/>
    </location>
</feature>
<evidence type="ECO:0000313" key="3">
    <source>
        <dbReference type="EMBL" id="EGS17680.1"/>
    </source>
</evidence>
<dbReference type="InterPro" id="IPR018626">
    <property type="entry name" value="LCHN/Anr2"/>
</dbReference>
<name>G0SHJ1_CHATD</name>
<gene>
    <name evidence="3" type="ORF">CTHT_0070200</name>
</gene>
<feature type="compositionally biased region" description="Low complexity" evidence="1">
    <location>
        <begin position="8"/>
        <end position="24"/>
    </location>
</feature>
<dbReference type="Proteomes" id="UP000008066">
    <property type="component" value="Unassembled WGS sequence"/>
</dbReference>
<dbReference type="Pfam" id="PF09804">
    <property type="entry name" value="DENND11"/>
    <property type="match status" value="1"/>
</dbReference>
<organism evidence="4">
    <name type="scientific">Chaetomium thermophilum (strain DSM 1495 / CBS 144.50 / IMI 039719)</name>
    <name type="common">Thermochaetoides thermophila</name>
    <dbReference type="NCBI Taxonomy" id="759272"/>
    <lineage>
        <taxon>Eukaryota</taxon>
        <taxon>Fungi</taxon>
        <taxon>Dikarya</taxon>
        <taxon>Ascomycota</taxon>
        <taxon>Pezizomycotina</taxon>
        <taxon>Sordariomycetes</taxon>
        <taxon>Sordariomycetidae</taxon>
        <taxon>Sordariales</taxon>
        <taxon>Chaetomiaceae</taxon>
        <taxon>Thermochaetoides</taxon>
    </lineage>
</organism>
<dbReference type="PANTHER" id="PTHR28153:SF1">
    <property type="entry name" value="DUF4484 DOMAIN-CONTAINING PROTEIN"/>
    <property type="match status" value="1"/>
</dbReference>
<dbReference type="eggNOG" id="KOG4704">
    <property type="taxonomic scope" value="Eukaryota"/>
</dbReference>
<dbReference type="HOGENOM" id="CLU_019791_0_0_1"/>
<reference evidence="3 4" key="1">
    <citation type="journal article" date="2011" name="Cell">
        <title>Insight into structure and assembly of the nuclear pore complex by utilizing the genome of a eukaryotic thermophile.</title>
        <authorList>
            <person name="Amlacher S."/>
            <person name="Sarges P."/>
            <person name="Flemming D."/>
            <person name="van Noort V."/>
            <person name="Kunze R."/>
            <person name="Devos D.P."/>
            <person name="Arumugam M."/>
            <person name="Bork P."/>
            <person name="Hurt E."/>
        </authorList>
    </citation>
    <scope>NUCLEOTIDE SEQUENCE [LARGE SCALE GENOMIC DNA]</scope>
    <source>
        <strain evidence="4">DSM 1495 / CBS 144.50 / IMI 039719</strain>
    </source>
</reference>
<proteinExistence type="predicted"/>
<evidence type="ECO:0000256" key="1">
    <source>
        <dbReference type="SAM" id="MobiDB-lite"/>
    </source>
</evidence>
<dbReference type="OMA" id="GYTIVWK"/>
<evidence type="ECO:0000313" key="4">
    <source>
        <dbReference type="Proteomes" id="UP000008066"/>
    </source>
</evidence>
<evidence type="ECO:0000259" key="2">
    <source>
        <dbReference type="Pfam" id="PF14831"/>
    </source>
</evidence>